<keyword evidence="6 8" id="KW-0472">Membrane</keyword>
<evidence type="ECO:0000256" key="6">
    <source>
        <dbReference type="ARBA" id="ARBA00023136"/>
    </source>
</evidence>
<sequence length="573" mass="58694">MSPRPLAALFTELRREYRAIALTTAVVTASLLALGTLVVLPAFALGRAVVLGEAPAPGFWAAMTGLVLLRALLTWSEMDLSHAVAYRVLARLRIALFDRYAVALPSRRRENTGDAAATALTDTEKLEFFYAHTVAQLFAAAVVCLTGLTLLTVAYPPLALVALACLAGVAGTAVLGRRRLHGLGRLATAQTGALSAHVVDVLGGLREVLGYGLAPRVRADVAARGADAARTAGRIETTQRLLGALRETGVTVAVVAVLTVAAFGGVPPEHLAGLVTMALATIAAAADAATTLTQLRPVEASASRVRDELTRPAVVVPAARPRPLPDGPLGLAFREVTFGYGEAAVLDRFSLDVAPGERVGVRGPSGAGKSTLVALAGRLWDPDSGVVALTAGGGSALGPGGGAGGGAGGRTGGGAGGRTSGGSGEVSLTELADTELRRAVGVVEQDGRLFSGSVSENLLRGTDANEAELVRVLGALGLGDDVGPGDHVGEGGLRLSGGQQSRLRLARAVLRRPRVLVVDEPTADLDAGSADRVHRLLASLTCTLLVVSHQEATLAGMDRVIDLNRTLTPARTR</sequence>
<dbReference type="Proteomes" id="UP000280501">
    <property type="component" value="Unassembled WGS sequence"/>
</dbReference>
<evidence type="ECO:0000256" key="5">
    <source>
        <dbReference type="ARBA" id="ARBA00022989"/>
    </source>
</evidence>
<name>A0A3N4YIM0_9MICO</name>
<dbReference type="PROSITE" id="PS00211">
    <property type="entry name" value="ABC_TRANSPORTER_1"/>
    <property type="match status" value="1"/>
</dbReference>
<feature type="transmembrane region" description="Helical" evidence="8">
    <location>
        <begin position="244"/>
        <end position="264"/>
    </location>
</feature>
<dbReference type="OrthoDB" id="9806127at2"/>
<keyword evidence="12" id="KW-1185">Reference proteome</keyword>
<dbReference type="SUPFAM" id="SSF90123">
    <property type="entry name" value="ABC transporter transmembrane region"/>
    <property type="match status" value="1"/>
</dbReference>
<evidence type="ECO:0000313" key="11">
    <source>
        <dbReference type="EMBL" id="RPF20613.1"/>
    </source>
</evidence>
<dbReference type="InterPro" id="IPR027417">
    <property type="entry name" value="P-loop_NTPase"/>
</dbReference>
<evidence type="ECO:0000256" key="7">
    <source>
        <dbReference type="SAM" id="MobiDB-lite"/>
    </source>
</evidence>
<keyword evidence="2 8" id="KW-0812">Transmembrane</keyword>
<feature type="region of interest" description="Disordered" evidence="7">
    <location>
        <begin position="397"/>
        <end position="425"/>
    </location>
</feature>
<dbReference type="Pfam" id="PF00664">
    <property type="entry name" value="ABC_membrane"/>
    <property type="match status" value="1"/>
</dbReference>
<feature type="domain" description="ABC transporter" evidence="9">
    <location>
        <begin position="331"/>
        <end position="573"/>
    </location>
</feature>
<comment type="subcellular location">
    <subcellularLocation>
        <location evidence="1">Cell membrane</location>
        <topology evidence="1">Multi-pass membrane protein</topology>
    </subcellularLocation>
</comment>
<keyword evidence="4" id="KW-0067">ATP-binding</keyword>
<feature type="compositionally biased region" description="Gly residues" evidence="7">
    <location>
        <begin position="397"/>
        <end position="424"/>
    </location>
</feature>
<dbReference type="PROSITE" id="PS50893">
    <property type="entry name" value="ABC_TRANSPORTER_2"/>
    <property type="match status" value="1"/>
</dbReference>
<feature type="transmembrane region" description="Helical" evidence="8">
    <location>
        <begin position="56"/>
        <end position="73"/>
    </location>
</feature>
<accession>A0A3N4YIM0</accession>
<protein>
    <submittedName>
        <fullName evidence="11">ABC-type multidrug transport system fused ATPase/permease subunit</fullName>
    </submittedName>
</protein>
<dbReference type="PANTHER" id="PTHR24221">
    <property type="entry name" value="ATP-BINDING CASSETTE SUB-FAMILY B"/>
    <property type="match status" value="1"/>
</dbReference>
<feature type="transmembrane region" description="Helical" evidence="8">
    <location>
        <begin position="20"/>
        <end position="44"/>
    </location>
</feature>
<dbReference type="PROSITE" id="PS50929">
    <property type="entry name" value="ABC_TM1F"/>
    <property type="match status" value="1"/>
</dbReference>
<dbReference type="GO" id="GO:0140359">
    <property type="term" value="F:ABC-type transporter activity"/>
    <property type="evidence" value="ECO:0007669"/>
    <property type="project" value="InterPro"/>
</dbReference>
<feature type="domain" description="ABC transmembrane type-1" evidence="10">
    <location>
        <begin position="25"/>
        <end position="263"/>
    </location>
</feature>
<dbReference type="InterPro" id="IPR003439">
    <property type="entry name" value="ABC_transporter-like_ATP-bd"/>
</dbReference>
<evidence type="ECO:0000259" key="9">
    <source>
        <dbReference type="PROSITE" id="PS50893"/>
    </source>
</evidence>
<dbReference type="SUPFAM" id="SSF52540">
    <property type="entry name" value="P-loop containing nucleoside triphosphate hydrolases"/>
    <property type="match status" value="1"/>
</dbReference>
<dbReference type="PANTHER" id="PTHR24221:SF654">
    <property type="entry name" value="ATP-BINDING CASSETTE SUB-FAMILY B MEMBER 6"/>
    <property type="match status" value="1"/>
</dbReference>
<dbReference type="InterPro" id="IPR011527">
    <property type="entry name" value="ABC1_TM_dom"/>
</dbReference>
<evidence type="ECO:0000256" key="4">
    <source>
        <dbReference type="ARBA" id="ARBA00022840"/>
    </source>
</evidence>
<dbReference type="GO" id="GO:0005524">
    <property type="term" value="F:ATP binding"/>
    <property type="evidence" value="ECO:0007669"/>
    <property type="project" value="UniProtKB-KW"/>
</dbReference>
<feature type="transmembrane region" description="Helical" evidence="8">
    <location>
        <begin position="128"/>
        <end position="151"/>
    </location>
</feature>
<dbReference type="SMART" id="SM00382">
    <property type="entry name" value="AAA"/>
    <property type="match status" value="1"/>
</dbReference>
<evidence type="ECO:0000256" key="8">
    <source>
        <dbReference type="SAM" id="Phobius"/>
    </source>
</evidence>
<proteinExistence type="predicted"/>
<dbReference type="Pfam" id="PF00005">
    <property type="entry name" value="ABC_tran"/>
    <property type="match status" value="1"/>
</dbReference>
<dbReference type="GO" id="GO:0034040">
    <property type="term" value="F:ATPase-coupled lipid transmembrane transporter activity"/>
    <property type="evidence" value="ECO:0007669"/>
    <property type="project" value="TreeGrafter"/>
</dbReference>
<dbReference type="GO" id="GO:0005886">
    <property type="term" value="C:plasma membrane"/>
    <property type="evidence" value="ECO:0007669"/>
    <property type="project" value="UniProtKB-SubCell"/>
</dbReference>
<dbReference type="RefSeq" id="WP_123813758.1">
    <property type="nucleotide sequence ID" value="NZ_RKQZ01000001.1"/>
</dbReference>
<keyword evidence="5 8" id="KW-1133">Transmembrane helix</keyword>
<dbReference type="Gene3D" id="1.20.1560.10">
    <property type="entry name" value="ABC transporter type 1, transmembrane domain"/>
    <property type="match status" value="1"/>
</dbReference>
<evidence type="ECO:0000256" key="1">
    <source>
        <dbReference type="ARBA" id="ARBA00004651"/>
    </source>
</evidence>
<dbReference type="EMBL" id="RKQZ01000001">
    <property type="protein sequence ID" value="RPF20613.1"/>
    <property type="molecule type" value="Genomic_DNA"/>
</dbReference>
<dbReference type="GO" id="GO:0016887">
    <property type="term" value="F:ATP hydrolysis activity"/>
    <property type="evidence" value="ECO:0007669"/>
    <property type="project" value="InterPro"/>
</dbReference>
<comment type="caution">
    <text evidence="11">The sequence shown here is derived from an EMBL/GenBank/DDBJ whole genome shotgun (WGS) entry which is preliminary data.</text>
</comment>
<dbReference type="InterPro" id="IPR003593">
    <property type="entry name" value="AAA+_ATPase"/>
</dbReference>
<evidence type="ECO:0000256" key="2">
    <source>
        <dbReference type="ARBA" id="ARBA00022692"/>
    </source>
</evidence>
<evidence type="ECO:0000313" key="12">
    <source>
        <dbReference type="Proteomes" id="UP000280501"/>
    </source>
</evidence>
<dbReference type="CDD" id="cd03228">
    <property type="entry name" value="ABCC_MRP_Like"/>
    <property type="match status" value="1"/>
</dbReference>
<dbReference type="InterPro" id="IPR036640">
    <property type="entry name" value="ABC1_TM_sf"/>
</dbReference>
<dbReference type="InterPro" id="IPR039421">
    <property type="entry name" value="Type_1_exporter"/>
</dbReference>
<dbReference type="Gene3D" id="3.40.50.300">
    <property type="entry name" value="P-loop containing nucleotide triphosphate hydrolases"/>
    <property type="match status" value="1"/>
</dbReference>
<feature type="transmembrane region" description="Helical" evidence="8">
    <location>
        <begin position="157"/>
        <end position="176"/>
    </location>
</feature>
<dbReference type="InterPro" id="IPR017871">
    <property type="entry name" value="ABC_transporter-like_CS"/>
</dbReference>
<dbReference type="AlphaFoldDB" id="A0A3N4YIM0"/>
<gene>
    <name evidence="11" type="ORF">EDD34_1210</name>
</gene>
<reference evidence="11 12" key="1">
    <citation type="submission" date="2018-11" db="EMBL/GenBank/DDBJ databases">
        <title>Sequencing the genomes of 1000 actinobacteria strains.</title>
        <authorList>
            <person name="Klenk H.-P."/>
        </authorList>
    </citation>
    <scope>NUCLEOTIDE SEQUENCE [LARGE SCALE GENOMIC DNA]</scope>
    <source>
        <strain evidence="11 12">DSM 15700</strain>
    </source>
</reference>
<evidence type="ECO:0000259" key="10">
    <source>
        <dbReference type="PROSITE" id="PS50929"/>
    </source>
</evidence>
<keyword evidence="3" id="KW-0547">Nucleotide-binding</keyword>
<evidence type="ECO:0000256" key="3">
    <source>
        <dbReference type="ARBA" id="ARBA00022741"/>
    </source>
</evidence>
<organism evidence="11 12">
    <name type="scientific">Myceligenerans xiligouense</name>
    <dbReference type="NCBI Taxonomy" id="253184"/>
    <lineage>
        <taxon>Bacteria</taxon>
        <taxon>Bacillati</taxon>
        <taxon>Actinomycetota</taxon>
        <taxon>Actinomycetes</taxon>
        <taxon>Micrococcales</taxon>
        <taxon>Promicromonosporaceae</taxon>
        <taxon>Myceligenerans</taxon>
    </lineage>
</organism>